<gene>
    <name evidence="3" type="ORF">BA177_14630</name>
</gene>
<protein>
    <submittedName>
        <fullName evidence="3">General secretion pathway protein GspF</fullName>
    </submittedName>
</protein>
<dbReference type="KEGG" id="woc:BA177_14630"/>
<accession>A0A193LIN6</accession>
<evidence type="ECO:0000313" key="3">
    <source>
        <dbReference type="EMBL" id="ANO52259.1"/>
    </source>
</evidence>
<dbReference type="RefSeq" id="WP_068617403.1">
    <property type="nucleotide sequence ID" value="NZ_CP016268.1"/>
</dbReference>
<dbReference type="Proteomes" id="UP000092695">
    <property type="component" value="Chromosome"/>
</dbReference>
<feature type="transmembrane region" description="Helical" evidence="2">
    <location>
        <begin position="28"/>
        <end position="49"/>
    </location>
</feature>
<dbReference type="OrthoDB" id="6072362at2"/>
<evidence type="ECO:0000256" key="1">
    <source>
        <dbReference type="SAM" id="MobiDB-lite"/>
    </source>
</evidence>
<proteinExistence type="predicted"/>
<feature type="region of interest" description="Disordered" evidence="1">
    <location>
        <begin position="1"/>
        <end position="24"/>
    </location>
</feature>
<sequence>MASKRNSRNWDAPQRHPDHRRPITRRDFVSQGFLSGSALALSGGVLSLFSNPRDAYAALSSDLTPLLTSPCNIATEGAGKIPFICFDLAGGANIAGSNVLVGREGGQMDFLGTAGYEKLGLPGDMVPGLNDPTTGLPYANTDFGLAFHSDSAFKRGMERSMAPGRGANLNGAIIPSRSDNDTANNPHNPLYGIARAGADGSILTLAGSENTDSGGNSMVPAMMMDPELRPTKVDRPSDVTGLVDTGQLVGILGPDDATAVMESIYRISSNKMNAVDTGQTVSADAVVKDMVRCGYLKAADIADRFGATPLDPADDPAIVGPNGIFSEAEFNANNRDGQEFRKTASVMKLVMNGFAGAACIEMGGYDYHGGARAEGEVKDERAGRCMGACIEYAARIGVPLMMYVFSDGSLSSNGAIDNSAEGRGKGEWVSDNSSTAAAFFMVYNPNGRPALRGGTPEEQARHQQIGYMDASASVQRAATPAANNVNLLVNTVVLNYMALHGEEGLFANVIPNHGLGDSSLRDSMTAFDAIVSGTIGPLNPA</sequence>
<dbReference type="EMBL" id="CP016268">
    <property type="protein sequence ID" value="ANO52259.1"/>
    <property type="molecule type" value="Genomic_DNA"/>
</dbReference>
<dbReference type="PROSITE" id="PS51318">
    <property type="entry name" value="TAT"/>
    <property type="match status" value="1"/>
</dbReference>
<dbReference type="InterPro" id="IPR006311">
    <property type="entry name" value="TAT_signal"/>
</dbReference>
<reference evidence="3 4" key="1">
    <citation type="submission" date="2016-06" db="EMBL/GenBank/DDBJ databases">
        <title>Complete genome sequence of a deep-branching marine Gamma Proteobacterium Woeseia oceani type strain XK5.</title>
        <authorList>
            <person name="Mu D."/>
            <person name="Du Z."/>
        </authorList>
    </citation>
    <scope>NUCLEOTIDE SEQUENCE [LARGE SCALE GENOMIC DNA]</scope>
    <source>
        <strain evidence="3 4">XK5</strain>
    </source>
</reference>
<evidence type="ECO:0000313" key="4">
    <source>
        <dbReference type="Proteomes" id="UP000092695"/>
    </source>
</evidence>
<dbReference type="STRING" id="1548547.BA177_14630"/>
<keyword evidence="2" id="KW-0472">Membrane</keyword>
<evidence type="ECO:0000256" key="2">
    <source>
        <dbReference type="SAM" id="Phobius"/>
    </source>
</evidence>
<feature type="compositionally biased region" description="Basic and acidic residues" evidence="1">
    <location>
        <begin position="13"/>
        <end position="24"/>
    </location>
</feature>
<keyword evidence="2" id="KW-1133">Transmembrane helix</keyword>
<organism evidence="3 4">
    <name type="scientific">Woeseia oceani</name>
    <dbReference type="NCBI Taxonomy" id="1548547"/>
    <lineage>
        <taxon>Bacteria</taxon>
        <taxon>Pseudomonadati</taxon>
        <taxon>Pseudomonadota</taxon>
        <taxon>Gammaproteobacteria</taxon>
        <taxon>Woeseiales</taxon>
        <taxon>Woeseiaceae</taxon>
        <taxon>Woeseia</taxon>
    </lineage>
</organism>
<name>A0A193LIN6_9GAMM</name>
<keyword evidence="2" id="KW-0812">Transmembrane</keyword>
<keyword evidence="4" id="KW-1185">Reference proteome</keyword>
<dbReference type="AlphaFoldDB" id="A0A193LIN6"/>